<proteinExistence type="predicted"/>
<evidence type="ECO:0000256" key="1">
    <source>
        <dbReference type="ARBA" id="ARBA00011353"/>
    </source>
</evidence>
<dbReference type="OrthoDB" id="5419928at2759"/>
<protein>
    <submittedName>
        <fullName evidence="4">Protein kinase</fullName>
    </submittedName>
</protein>
<comment type="caution">
    <text evidence="4">The sequence shown here is derived from an EMBL/GenBank/DDBJ whole genome shotgun (WGS) entry which is preliminary data.</text>
</comment>
<feature type="domain" description="Chromo" evidence="3">
    <location>
        <begin position="692"/>
        <end position="749"/>
    </location>
</feature>
<dbReference type="AlphaFoldDB" id="A0A179EYQ1"/>
<keyword evidence="5" id="KW-1185">Reference proteome</keyword>
<feature type="compositionally biased region" description="Low complexity" evidence="2">
    <location>
        <begin position="666"/>
        <end position="679"/>
    </location>
</feature>
<dbReference type="SMART" id="SM00298">
    <property type="entry name" value="CHROMO"/>
    <property type="match status" value="1"/>
</dbReference>
<reference evidence="4 5" key="1">
    <citation type="journal article" date="2016" name="PLoS Pathog.">
        <title>Biosynthesis of antibiotic leucinostatins in bio-control fungus Purpureocillium lilacinum and their inhibition on phytophthora revealed by genome mining.</title>
        <authorList>
            <person name="Wang G."/>
            <person name="Liu Z."/>
            <person name="Lin R."/>
            <person name="Li E."/>
            <person name="Mao Z."/>
            <person name="Ling J."/>
            <person name="Yang Y."/>
            <person name="Yin W.B."/>
            <person name="Xie B."/>
        </authorList>
    </citation>
    <scope>NUCLEOTIDE SEQUENCE [LARGE SCALE GENOMIC DNA]</scope>
    <source>
        <strain evidence="4">170</strain>
    </source>
</reference>
<evidence type="ECO:0000256" key="2">
    <source>
        <dbReference type="SAM" id="MobiDB-lite"/>
    </source>
</evidence>
<accession>A0A179EYQ1</accession>
<dbReference type="RefSeq" id="XP_018136504.1">
    <property type="nucleotide sequence ID" value="XM_018292709.1"/>
</dbReference>
<dbReference type="KEGG" id="pchm:VFPPC_14944"/>
<feature type="region of interest" description="Disordered" evidence="2">
    <location>
        <begin position="86"/>
        <end position="119"/>
    </location>
</feature>
<dbReference type="GeneID" id="28856703"/>
<sequence length="749" mass="86914">MSRSPLPTIEDVSNMNDEQLGRFMEKHRQPNGTIELPVTDLEILSKRKRESLAERLRSINTSFASKSRPLDLEKLDALLLGVTSKEDSAADDRPHYERERRTETPEDPREIYKREETGAYSDLVNDGGHPLYPLDLLESISKDPDAFQETLLPFWRWPRYEKLSEMDGFDMKEVLQRQWHRWQNFRKWQLYNRGVFDNETDEEDFLAHVEETKRDFIEVGWGKYAAEIEADPDSLKHPGESWYYIQRHRNWQRQYQRELGCESLLDYENALKARLTRHGFNRAFQLAEDPRKQDKLTTWIEYLGFEYWWLDRYYDSLRRIEPKRDKDWEELKSKGVVKSDETPEFMRTRASAIRHDREEDHARQAVRDAESEAKNVYQKTQKDPDRLSIPKEQRVQMLMEASEGLSKAQATLDFTKRRSDLIIDFVRRNFDYDNAVEDVDNQTNLVTWVAAEAHAIEAEQKSASLKSSSEMKRKASADDVGAVHSGQKRQKSTAKGHSPQSSEDKTGVRERRALRRRNQASIEVNRQIPDQNHSIQDASPNQTKQATQTTERAPSTEAEGKAKSRTSKGSGRKRKNVAFEDDSPVQRTQKRLKSDSQSYSTQASNSRVEPTDRRALGPRNRATRDSSHRPNPNQTQDIQGANSRSHPSVPNVTPQESPKGLRRSSRLAAARSRSRTSGSKNQVVGDLGSEYSQVEKLLEKRTRRRGRGRSLEYLVKFKDYDGSHASIKWVSARQLPKVAMDKFDRLVDE</sequence>
<feature type="compositionally biased region" description="Basic residues" evidence="2">
    <location>
        <begin position="563"/>
        <end position="576"/>
    </location>
</feature>
<evidence type="ECO:0000259" key="3">
    <source>
        <dbReference type="PROSITE" id="PS50013"/>
    </source>
</evidence>
<dbReference type="EMBL" id="LSBJ02000027">
    <property type="protein sequence ID" value="OAQ58327.1"/>
    <property type="molecule type" value="Genomic_DNA"/>
</dbReference>
<feature type="region of interest" description="Disordered" evidence="2">
    <location>
        <begin position="460"/>
        <end position="687"/>
    </location>
</feature>
<feature type="compositionally biased region" description="Polar residues" evidence="2">
    <location>
        <begin position="519"/>
        <end position="553"/>
    </location>
</feature>
<comment type="subunit">
    <text evidence="1">Component of the NuA4 histone acetyltransferase complex.</text>
</comment>
<feature type="compositionally biased region" description="Polar residues" evidence="2">
    <location>
        <begin position="595"/>
        <end position="608"/>
    </location>
</feature>
<evidence type="ECO:0000313" key="4">
    <source>
        <dbReference type="EMBL" id="OAQ58327.1"/>
    </source>
</evidence>
<dbReference type="Gene3D" id="2.40.50.40">
    <property type="match status" value="1"/>
</dbReference>
<dbReference type="GO" id="GO:0016301">
    <property type="term" value="F:kinase activity"/>
    <property type="evidence" value="ECO:0007669"/>
    <property type="project" value="UniProtKB-KW"/>
</dbReference>
<dbReference type="InterPro" id="IPR000953">
    <property type="entry name" value="Chromo/chromo_shadow_dom"/>
</dbReference>
<dbReference type="GO" id="GO:0006338">
    <property type="term" value="P:chromatin remodeling"/>
    <property type="evidence" value="ECO:0007669"/>
    <property type="project" value="UniProtKB-ARBA"/>
</dbReference>
<dbReference type="InterPro" id="IPR016197">
    <property type="entry name" value="Chromo-like_dom_sf"/>
</dbReference>
<organism evidence="4 5">
    <name type="scientific">Pochonia chlamydosporia 170</name>
    <dbReference type="NCBI Taxonomy" id="1380566"/>
    <lineage>
        <taxon>Eukaryota</taxon>
        <taxon>Fungi</taxon>
        <taxon>Dikarya</taxon>
        <taxon>Ascomycota</taxon>
        <taxon>Pezizomycotina</taxon>
        <taxon>Sordariomycetes</taxon>
        <taxon>Hypocreomycetidae</taxon>
        <taxon>Hypocreales</taxon>
        <taxon>Clavicipitaceae</taxon>
        <taxon>Pochonia</taxon>
    </lineage>
</organism>
<gene>
    <name evidence="4" type="ORF">VFPPC_14944</name>
</gene>
<dbReference type="SUPFAM" id="SSF54160">
    <property type="entry name" value="Chromo domain-like"/>
    <property type="match status" value="1"/>
</dbReference>
<dbReference type="STRING" id="1380566.A0A179EYQ1"/>
<evidence type="ECO:0000313" key="5">
    <source>
        <dbReference type="Proteomes" id="UP000078397"/>
    </source>
</evidence>
<feature type="compositionally biased region" description="Polar residues" evidence="2">
    <location>
        <begin position="629"/>
        <end position="656"/>
    </location>
</feature>
<name>A0A179EYQ1_METCM</name>
<feature type="compositionally biased region" description="Basic and acidic residues" evidence="2">
    <location>
        <begin position="502"/>
        <end position="511"/>
    </location>
</feature>
<feature type="compositionally biased region" description="Basic and acidic residues" evidence="2">
    <location>
        <begin position="86"/>
        <end position="117"/>
    </location>
</feature>
<dbReference type="PROSITE" id="PS50013">
    <property type="entry name" value="CHROMO_2"/>
    <property type="match status" value="1"/>
</dbReference>
<keyword evidence="4" id="KW-0808">Transferase</keyword>
<keyword evidence="4" id="KW-0418">Kinase</keyword>
<dbReference type="Proteomes" id="UP000078397">
    <property type="component" value="Unassembled WGS sequence"/>
</dbReference>